<dbReference type="EMBL" id="MT141851">
    <property type="protein sequence ID" value="QJA71169.1"/>
    <property type="molecule type" value="Genomic_DNA"/>
</dbReference>
<gene>
    <name evidence="1" type="ORF">MM415A03350_0007</name>
</gene>
<name>A0A6M3JLT7_9ZZZZ</name>
<dbReference type="AlphaFoldDB" id="A0A6M3JLT7"/>
<organism evidence="1">
    <name type="scientific">viral metagenome</name>
    <dbReference type="NCBI Taxonomy" id="1070528"/>
    <lineage>
        <taxon>unclassified sequences</taxon>
        <taxon>metagenomes</taxon>
        <taxon>organismal metagenomes</taxon>
    </lineage>
</organism>
<proteinExistence type="predicted"/>
<accession>A0A6M3JLT7</accession>
<protein>
    <recommendedName>
        <fullName evidence="2">DUF5678 domain-containing protein</fullName>
    </recommendedName>
</protein>
<evidence type="ECO:0000313" key="1">
    <source>
        <dbReference type="EMBL" id="QJA71169.1"/>
    </source>
</evidence>
<sequence length="45" mass="5456">MWAIQTDGDIQYFNKKSEVDEYLDEHDEDCRVIELDVPQKVTYIY</sequence>
<evidence type="ECO:0008006" key="2">
    <source>
        <dbReference type="Google" id="ProtNLM"/>
    </source>
</evidence>
<reference evidence="1" key="1">
    <citation type="submission" date="2020-03" db="EMBL/GenBank/DDBJ databases">
        <title>The deep terrestrial virosphere.</title>
        <authorList>
            <person name="Holmfeldt K."/>
            <person name="Nilsson E."/>
            <person name="Simone D."/>
            <person name="Lopez-Fernandez M."/>
            <person name="Wu X."/>
            <person name="de Brujin I."/>
            <person name="Lundin D."/>
            <person name="Andersson A."/>
            <person name="Bertilsson S."/>
            <person name="Dopson M."/>
        </authorList>
    </citation>
    <scope>NUCLEOTIDE SEQUENCE</scope>
    <source>
        <strain evidence="1">MM415A03350</strain>
    </source>
</reference>